<reference evidence="3 4" key="1">
    <citation type="journal article" date="2008" name="BMC Genomics">
        <title>Acidithiobacillus ferrooxidans metabolism: from genome sequence to industrial applications.</title>
        <authorList>
            <person name="Valdes J."/>
            <person name="Pedroso I."/>
            <person name="Quatrini R."/>
            <person name="Dodson R.J."/>
            <person name="Tettelin H."/>
            <person name="Blake R.II."/>
            <person name="Eisen J.A."/>
            <person name="Holmes D.S."/>
        </authorList>
    </citation>
    <scope>NUCLEOTIDE SEQUENCE [LARGE SCALE GENOMIC DNA]</scope>
    <source>
        <strain evidence="4">ATCC 23270 / DSM 14882 / CIP 104768 / NCIMB 8455</strain>
    </source>
</reference>
<gene>
    <name evidence="3" type="ordered locus">AFE_1327</name>
</gene>
<dbReference type="AlphaFoldDB" id="B7J9D2"/>
<evidence type="ECO:0000313" key="4">
    <source>
        <dbReference type="Proteomes" id="UP000001362"/>
    </source>
</evidence>
<proteinExistence type="predicted"/>
<dbReference type="Pfam" id="PF18406">
    <property type="entry name" value="DUF1281_C"/>
    <property type="match status" value="1"/>
</dbReference>
<dbReference type="KEGG" id="afr:AFE_1327"/>
<accession>B7J9D2</accession>
<dbReference type="SUPFAM" id="SSF160940">
    <property type="entry name" value="Api92-like"/>
    <property type="match status" value="1"/>
</dbReference>
<dbReference type="STRING" id="243159.AFE_1327"/>
<feature type="region of interest" description="Disordered" evidence="1">
    <location>
        <begin position="216"/>
        <end position="251"/>
    </location>
</feature>
<dbReference type="InterPro" id="IPR041329">
    <property type="entry name" value="YubB_C"/>
</dbReference>
<evidence type="ECO:0000256" key="1">
    <source>
        <dbReference type="SAM" id="MobiDB-lite"/>
    </source>
</evidence>
<dbReference type="eggNOG" id="ENOG5032CMH">
    <property type="taxonomic scope" value="Bacteria"/>
</dbReference>
<dbReference type="PaxDb" id="243159-AFE_1327"/>
<dbReference type="RefSeq" id="WP_012606998.1">
    <property type="nucleotide sequence ID" value="NC_011761.1"/>
</dbReference>
<sequence>MPNHTSNILNITGPKPLLDEIRAKHFRVPEGKTEPCLDFDTIIPMPKDLADTVEGSGIAWGMDILNGKFDHLIRLAKDHPDDPLPEDLDIPTAIAIGLDWCPDVIEAGFQGVRNLENYHAKSWYGWSVNNWGTKWNAYWGSINDPAEPFIEAAYSTAWSPGSEAIDALAAMYPGAEFEHHFLDEGGGFAGTREYSAGELVSDTDIDWTFHARNTFGMDTEEEEDEEETTEDVPEPDPATRMGMKPDSPWAF</sequence>
<dbReference type="EMBL" id="CP001219">
    <property type="protein sequence ID" value="ACK80543.1"/>
    <property type="molecule type" value="Genomic_DNA"/>
</dbReference>
<name>B7J9D2_ACIF2</name>
<dbReference type="Gene3D" id="3.30.70.1270">
    <property type="entry name" value="Api92-like domains"/>
    <property type="match status" value="1"/>
</dbReference>
<protein>
    <recommendedName>
        <fullName evidence="2">YubB ferredoxin-like domain-containing protein</fullName>
    </recommendedName>
</protein>
<organism evidence="3 4">
    <name type="scientific">Acidithiobacillus ferrooxidans (strain ATCC 23270 / DSM 14882 / CIP 104768 / NCIMB 8455)</name>
    <name type="common">Ferrobacillus ferrooxidans (strain ATCC 23270)</name>
    <dbReference type="NCBI Taxonomy" id="243159"/>
    <lineage>
        <taxon>Bacteria</taxon>
        <taxon>Pseudomonadati</taxon>
        <taxon>Pseudomonadota</taxon>
        <taxon>Acidithiobacillia</taxon>
        <taxon>Acidithiobacillales</taxon>
        <taxon>Acidithiobacillaceae</taxon>
        <taxon>Acidithiobacillus</taxon>
    </lineage>
</organism>
<dbReference type="HOGENOM" id="CLU_100167_0_0_6"/>
<evidence type="ECO:0000259" key="2">
    <source>
        <dbReference type="Pfam" id="PF18406"/>
    </source>
</evidence>
<dbReference type="GeneID" id="65280573"/>
<keyword evidence="4" id="KW-1185">Reference proteome</keyword>
<dbReference type="Proteomes" id="UP000001362">
    <property type="component" value="Chromosome"/>
</dbReference>
<feature type="compositionally biased region" description="Acidic residues" evidence="1">
    <location>
        <begin position="218"/>
        <end position="234"/>
    </location>
</feature>
<feature type="domain" description="YubB ferredoxin-like" evidence="2">
    <location>
        <begin position="134"/>
        <end position="232"/>
    </location>
</feature>
<evidence type="ECO:0000313" key="3">
    <source>
        <dbReference type="EMBL" id="ACK80543.1"/>
    </source>
</evidence>